<dbReference type="SUPFAM" id="SSF52540">
    <property type="entry name" value="P-loop containing nucleoside triphosphate hydrolases"/>
    <property type="match status" value="1"/>
</dbReference>
<evidence type="ECO:0000313" key="2">
    <source>
        <dbReference type="EMBL" id="PFK43186.1"/>
    </source>
</evidence>
<dbReference type="Pfam" id="PF13401">
    <property type="entry name" value="AAA_22"/>
    <property type="match status" value="1"/>
</dbReference>
<dbReference type="EMBL" id="NUWN01000035">
    <property type="protein sequence ID" value="PFK43186.1"/>
    <property type="molecule type" value="Genomic_DNA"/>
</dbReference>
<reference evidence="2 3" key="1">
    <citation type="submission" date="2017-09" db="EMBL/GenBank/DDBJ databases">
        <title>Large-scale bioinformatics analysis of Bacillus genomes uncovers conserved roles of natural products in bacterial physiology.</title>
        <authorList>
            <consortium name="Agbiome Team Llc"/>
            <person name="Bleich R.M."/>
            <person name="Grubbs K.J."/>
            <person name="Santa Maria K.C."/>
            <person name="Allen S.E."/>
            <person name="Farag S."/>
            <person name="Shank E.A."/>
            <person name="Bowers A."/>
        </authorList>
    </citation>
    <scope>NUCLEOTIDE SEQUENCE [LARGE SCALE GENOMIC DNA]</scope>
    <source>
        <strain evidence="2 3">AFS083043</strain>
    </source>
</reference>
<gene>
    <name evidence="2" type="ORF">COI93_10180</name>
</gene>
<dbReference type="AlphaFoldDB" id="A0A2B0MQW9"/>
<feature type="domain" description="AAA+ ATPase" evidence="1">
    <location>
        <begin position="134"/>
        <end position="301"/>
    </location>
</feature>
<dbReference type="Gene3D" id="3.40.50.300">
    <property type="entry name" value="P-loop containing nucleotide triphosphate hydrolases"/>
    <property type="match status" value="1"/>
</dbReference>
<proteinExistence type="predicted"/>
<accession>A0A2B0MQW9</accession>
<sequence length="555" mass="62936">MSIKKFLLKGAVMDANYKSQQIEDYQGNPLIEALPGIYSETEVIKKLANRPLYKEEEKTYPSHLRMHMVQRVYRDFFQPLSIHLEVEQRVSRIIRDGYLGRSPLTPNYAYKVRKDAYHLIVGNGNIGGKVLNASSSGFAIVGISGIGKSSTLEKVLNMYPQVVIHTSYQEQPLHLYQVVWLKMDCPHDGSIKGLCLNFLSAMDEILGGNYYKKHGGGRKTVDELLPIISQITAVHCLGVLVIDEIQNLNEAKSGGSAKMLNFFVQLVNTIGVPVILIGTYKASSILDGEFRNARRVSGQGDLIWSRMQNDDEWDYFLKGLWCYQWTSKFVEYDVDFKEVMYYESQGISDIAVKLFMLAQWRCIDTNKSNITPSIIKSVARDRLQLLQPALTALRTGIKGDIEKLGDIFSKLETVDLLNEIEEKLKQKDRLELLKQEMDYNTYEPLIQEVGKWLIEGGIEEVIASQCAKDVVSENLDKLTKVDLKQLALKHALSKLRDGTVKSKPKMKKLKATYKEADDLRLIYLKAKEKKILNYDALKVAGFIKQPNEFLTGQGG</sequence>
<dbReference type="RefSeq" id="WP_098490694.1">
    <property type="nucleotide sequence ID" value="NZ_NUWN01000035.1"/>
</dbReference>
<dbReference type="GO" id="GO:0016887">
    <property type="term" value="F:ATP hydrolysis activity"/>
    <property type="evidence" value="ECO:0007669"/>
    <property type="project" value="InterPro"/>
</dbReference>
<dbReference type="SMART" id="SM00382">
    <property type="entry name" value="AAA"/>
    <property type="match status" value="1"/>
</dbReference>
<dbReference type="InterPro" id="IPR027417">
    <property type="entry name" value="P-loop_NTPase"/>
</dbReference>
<protein>
    <submittedName>
        <fullName evidence="2">Transposase</fullName>
    </submittedName>
</protein>
<organism evidence="2 3">
    <name type="scientific">Bacillus cereus</name>
    <dbReference type="NCBI Taxonomy" id="1396"/>
    <lineage>
        <taxon>Bacteria</taxon>
        <taxon>Bacillati</taxon>
        <taxon>Bacillota</taxon>
        <taxon>Bacilli</taxon>
        <taxon>Bacillales</taxon>
        <taxon>Bacillaceae</taxon>
        <taxon>Bacillus</taxon>
        <taxon>Bacillus cereus group</taxon>
    </lineage>
</organism>
<dbReference type="InterPro" id="IPR049945">
    <property type="entry name" value="AAA_22"/>
</dbReference>
<name>A0A2B0MQW9_BACCE</name>
<dbReference type="Proteomes" id="UP000242656">
    <property type="component" value="Unassembled WGS sequence"/>
</dbReference>
<evidence type="ECO:0000313" key="3">
    <source>
        <dbReference type="Proteomes" id="UP000242656"/>
    </source>
</evidence>
<comment type="caution">
    <text evidence="2">The sequence shown here is derived from an EMBL/GenBank/DDBJ whole genome shotgun (WGS) entry which is preliminary data.</text>
</comment>
<evidence type="ECO:0000259" key="1">
    <source>
        <dbReference type="SMART" id="SM00382"/>
    </source>
</evidence>
<dbReference type="InterPro" id="IPR003593">
    <property type="entry name" value="AAA+_ATPase"/>
</dbReference>